<dbReference type="InterPro" id="IPR009081">
    <property type="entry name" value="PP-bd_ACP"/>
</dbReference>
<evidence type="ECO:0000259" key="1">
    <source>
        <dbReference type="PROSITE" id="PS50075"/>
    </source>
</evidence>
<name>A0A412G398_9FIRM</name>
<dbReference type="PROSITE" id="PS50075">
    <property type="entry name" value="CARRIER"/>
    <property type="match status" value="1"/>
</dbReference>
<accession>A0A412G398</accession>
<dbReference type="GeneID" id="83014987"/>
<evidence type="ECO:0000313" key="3">
    <source>
        <dbReference type="Proteomes" id="UP000284178"/>
    </source>
</evidence>
<proteinExistence type="predicted"/>
<dbReference type="RefSeq" id="WP_006059269.1">
    <property type="nucleotide sequence ID" value="NZ_CABJCV010000006.1"/>
</dbReference>
<dbReference type="InterPro" id="IPR036736">
    <property type="entry name" value="ACP-like_sf"/>
</dbReference>
<dbReference type="Gene3D" id="1.10.1200.10">
    <property type="entry name" value="ACP-like"/>
    <property type="match status" value="1"/>
</dbReference>
<organism evidence="2 3">
    <name type="scientific">Holdemania filiformis</name>
    <dbReference type="NCBI Taxonomy" id="61171"/>
    <lineage>
        <taxon>Bacteria</taxon>
        <taxon>Bacillati</taxon>
        <taxon>Bacillota</taxon>
        <taxon>Erysipelotrichia</taxon>
        <taxon>Erysipelotrichales</taxon>
        <taxon>Erysipelotrichaceae</taxon>
        <taxon>Holdemania</taxon>
    </lineage>
</organism>
<feature type="domain" description="Carrier" evidence="1">
    <location>
        <begin position="1"/>
        <end position="74"/>
    </location>
</feature>
<gene>
    <name evidence="2" type="ORF">DWY25_06160</name>
</gene>
<comment type="caution">
    <text evidence="2">The sequence shown here is derived from an EMBL/GenBank/DDBJ whole genome shotgun (WGS) entry which is preliminary data.</text>
</comment>
<dbReference type="Proteomes" id="UP000284178">
    <property type="component" value="Unassembled WGS sequence"/>
</dbReference>
<sequence>METFELLRSLLAEKVKDNAEITPRTNLRELGIDSVDLVEILLNFEEKMNLTFEDEAMLKLSTVQDVLDLSQEISN</sequence>
<dbReference type="SUPFAM" id="SSF47336">
    <property type="entry name" value="ACP-like"/>
    <property type="match status" value="1"/>
</dbReference>
<dbReference type="EMBL" id="QRUP01000006">
    <property type="protein sequence ID" value="RGR75003.1"/>
    <property type="molecule type" value="Genomic_DNA"/>
</dbReference>
<reference evidence="2 3" key="1">
    <citation type="submission" date="2018-08" db="EMBL/GenBank/DDBJ databases">
        <title>A genome reference for cultivated species of the human gut microbiota.</title>
        <authorList>
            <person name="Zou Y."/>
            <person name="Xue W."/>
            <person name="Luo G."/>
        </authorList>
    </citation>
    <scope>NUCLEOTIDE SEQUENCE [LARGE SCALE GENOMIC DNA]</scope>
    <source>
        <strain evidence="2 3">AF24-29</strain>
    </source>
</reference>
<dbReference type="AlphaFoldDB" id="A0A412G398"/>
<evidence type="ECO:0000313" key="2">
    <source>
        <dbReference type="EMBL" id="RGR75003.1"/>
    </source>
</evidence>
<keyword evidence="3" id="KW-1185">Reference proteome</keyword>
<dbReference type="Pfam" id="PF00550">
    <property type="entry name" value="PP-binding"/>
    <property type="match status" value="1"/>
</dbReference>
<protein>
    <submittedName>
        <fullName evidence="2">Acyl carrier protein</fullName>
    </submittedName>
</protein>